<evidence type="ECO:0000313" key="12">
    <source>
        <dbReference type="WBParaSite" id="TASK_0000509601-mRNA-1"/>
    </source>
</evidence>
<dbReference type="STRING" id="60517.A0A0R3W4U7"/>
<dbReference type="PANTHER" id="PTHR15301">
    <property type="entry name" value="INSULIN-INDUCED GENE 1"/>
    <property type="match status" value="1"/>
</dbReference>
<dbReference type="Proteomes" id="UP000282613">
    <property type="component" value="Unassembled WGS sequence"/>
</dbReference>
<feature type="transmembrane region" description="Helical" evidence="9">
    <location>
        <begin position="170"/>
        <end position="188"/>
    </location>
</feature>
<gene>
    <name evidence="10" type="ORF">TASK_LOCUS5097</name>
</gene>
<feature type="transmembrane region" description="Helical" evidence="9">
    <location>
        <begin position="46"/>
        <end position="71"/>
    </location>
</feature>
<dbReference type="PANTHER" id="PTHR15301:SF3">
    <property type="entry name" value="PROTEIN NSG1-RELATED"/>
    <property type="match status" value="1"/>
</dbReference>
<keyword evidence="7 9" id="KW-0472">Membrane</keyword>
<name>A0A0R3W4U7_TAEAS</name>
<comment type="similarity">
    <text evidence="2">Belongs to the INSIG family.</text>
</comment>
<evidence type="ECO:0000256" key="8">
    <source>
        <dbReference type="ARBA" id="ARBA00023166"/>
    </source>
</evidence>
<evidence type="ECO:0000256" key="6">
    <source>
        <dbReference type="ARBA" id="ARBA00022989"/>
    </source>
</evidence>
<accession>A0A0R3W4U7</accession>
<dbReference type="AlphaFoldDB" id="A0A0R3W4U7"/>
<organism evidence="12">
    <name type="scientific">Taenia asiatica</name>
    <name type="common">Asian tapeworm</name>
    <dbReference type="NCBI Taxonomy" id="60517"/>
    <lineage>
        <taxon>Eukaryota</taxon>
        <taxon>Metazoa</taxon>
        <taxon>Spiralia</taxon>
        <taxon>Lophotrochozoa</taxon>
        <taxon>Platyhelminthes</taxon>
        <taxon>Cestoda</taxon>
        <taxon>Eucestoda</taxon>
        <taxon>Cyclophyllidea</taxon>
        <taxon>Taeniidae</taxon>
        <taxon>Taenia</taxon>
    </lineage>
</organism>
<dbReference type="GO" id="GO:0032869">
    <property type="term" value="P:cellular response to insulin stimulus"/>
    <property type="evidence" value="ECO:0007669"/>
    <property type="project" value="TreeGrafter"/>
</dbReference>
<evidence type="ECO:0000256" key="1">
    <source>
        <dbReference type="ARBA" id="ARBA00004477"/>
    </source>
</evidence>
<dbReference type="InterPro" id="IPR025929">
    <property type="entry name" value="INSIG_fam"/>
</dbReference>
<proteinExistence type="inferred from homology"/>
<dbReference type="GO" id="GO:0032933">
    <property type="term" value="P:SREBP signaling pathway"/>
    <property type="evidence" value="ECO:0007669"/>
    <property type="project" value="TreeGrafter"/>
</dbReference>
<dbReference type="EMBL" id="UYRS01018391">
    <property type="protein sequence ID" value="VDK34494.1"/>
    <property type="molecule type" value="Genomic_DNA"/>
</dbReference>
<evidence type="ECO:0000256" key="9">
    <source>
        <dbReference type="SAM" id="Phobius"/>
    </source>
</evidence>
<keyword evidence="4 9" id="KW-0812">Transmembrane</keyword>
<feature type="transmembrane region" description="Helical" evidence="9">
    <location>
        <begin position="140"/>
        <end position="158"/>
    </location>
</feature>
<evidence type="ECO:0000313" key="10">
    <source>
        <dbReference type="EMBL" id="VDK34494.1"/>
    </source>
</evidence>
<dbReference type="GO" id="GO:0032937">
    <property type="term" value="C:SREBP-SCAP-Insig complex"/>
    <property type="evidence" value="ECO:0007669"/>
    <property type="project" value="TreeGrafter"/>
</dbReference>
<dbReference type="GO" id="GO:0036316">
    <property type="term" value="P:SREBP-SCAP complex retention in endoplasmic reticulum"/>
    <property type="evidence" value="ECO:0007669"/>
    <property type="project" value="TreeGrafter"/>
</dbReference>
<dbReference type="Pfam" id="PF07281">
    <property type="entry name" value="INSIG"/>
    <property type="match status" value="1"/>
</dbReference>
<evidence type="ECO:0000256" key="7">
    <source>
        <dbReference type="ARBA" id="ARBA00023136"/>
    </source>
</evidence>
<dbReference type="GO" id="GO:0006695">
    <property type="term" value="P:cholesterol biosynthetic process"/>
    <property type="evidence" value="ECO:0007669"/>
    <property type="project" value="TreeGrafter"/>
</dbReference>
<reference evidence="10 11" key="2">
    <citation type="submission" date="2018-11" db="EMBL/GenBank/DDBJ databases">
        <authorList>
            <consortium name="Pathogen Informatics"/>
        </authorList>
    </citation>
    <scope>NUCLEOTIDE SEQUENCE [LARGE SCALE GENOMIC DNA]</scope>
</reference>
<keyword evidence="5" id="KW-0256">Endoplasmic reticulum</keyword>
<reference evidence="12" key="1">
    <citation type="submission" date="2017-02" db="UniProtKB">
        <authorList>
            <consortium name="WormBaseParasite"/>
        </authorList>
    </citation>
    <scope>IDENTIFICATION</scope>
</reference>
<evidence type="ECO:0000256" key="2">
    <source>
        <dbReference type="ARBA" id="ARBA00007475"/>
    </source>
</evidence>
<feature type="transmembrane region" description="Helical" evidence="9">
    <location>
        <begin position="114"/>
        <end position="133"/>
    </location>
</feature>
<evidence type="ECO:0000256" key="3">
    <source>
        <dbReference type="ARBA" id="ARBA00022548"/>
    </source>
</evidence>
<dbReference type="WBParaSite" id="TASK_0000509601-mRNA-1">
    <property type="protein sequence ID" value="TASK_0000509601-mRNA-1"/>
    <property type="gene ID" value="TASK_0000509601"/>
</dbReference>
<keyword evidence="3" id="KW-0153">Cholesterol metabolism</keyword>
<dbReference type="OrthoDB" id="205546at2759"/>
<evidence type="ECO:0000313" key="11">
    <source>
        <dbReference type="Proteomes" id="UP000282613"/>
    </source>
</evidence>
<evidence type="ECO:0000256" key="4">
    <source>
        <dbReference type="ARBA" id="ARBA00022692"/>
    </source>
</evidence>
<evidence type="ECO:0000256" key="5">
    <source>
        <dbReference type="ARBA" id="ARBA00022824"/>
    </source>
</evidence>
<sequence>MRVCVRGVILFVIGVLFYYIFGLIQGFRSGIFNDKFSQCLLSSNSGIPLCCGLLSGRFFYFSCYFLVACGLTSPRLYHNLKLSNPYEPEWSSIMRCVIFFMGISHASAKLDIMSISQLLLTSFCFAIGIWWIFDRSVSGILTGFLMSLLGTGICLVLGDQTIRSIDPLLTSWLPCIFFAGGITTSLVGRQLAKSDAFDSFKLKVE</sequence>
<feature type="transmembrane region" description="Helical" evidence="9">
    <location>
        <begin position="7"/>
        <end position="26"/>
    </location>
</feature>
<keyword evidence="6 9" id="KW-1133">Transmembrane helix</keyword>
<protein>
    <submittedName>
        <fullName evidence="12">Insulin-induced gene protein</fullName>
    </submittedName>
</protein>
<comment type="subcellular location">
    <subcellularLocation>
        <location evidence="1">Endoplasmic reticulum membrane</location>
        <topology evidence="1">Multi-pass membrane protein</topology>
    </subcellularLocation>
</comment>
<keyword evidence="8" id="KW-0443">Lipid metabolism</keyword>
<keyword evidence="8" id="KW-0753">Steroid metabolism</keyword>
<keyword evidence="8" id="KW-1207">Sterol metabolism</keyword>
<keyword evidence="11" id="KW-1185">Reference proteome</keyword>